<dbReference type="AlphaFoldDB" id="A0A2Z4Y1P2"/>
<feature type="domain" description="M23ase beta-sheet core" evidence="1">
    <location>
        <begin position="78"/>
        <end position="175"/>
    </location>
</feature>
<dbReference type="Gene3D" id="2.70.70.10">
    <property type="entry name" value="Glucose Permease (Domain IIA)"/>
    <property type="match status" value="1"/>
</dbReference>
<evidence type="ECO:0000259" key="1">
    <source>
        <dbReference type="Pfam" id="PF01551"/>
    </source>
</evidence>
<dbReference type="CDD" id="cd12797">
    <property type="entry name" value="M23_peptidase"/>
    <property type="match status" value="1"/>
</dbReference>
<dbReference type="InterPro" id="IPR016047">
    <property type="entry name" value="M23ase_b-sheet_dom"/>
</dbReference>
<dbReference type="KEGG" id="schv:BRCON_0011"/>
<dbReference type="Proteomes" id="UP000262583">
    <property type="component" value="Chromosome"/>
</dbReference>
<dbReference type="PANTHER" id="PTHR21666:SF292">
    <property type="entry name" value="MUREIN DD-ENDOPEPTIDASE MEPM"/>
    <property type="match status" value="1"/>
</dbReference>
<dbReference type="Pfam" id="PF01551">
    <property type="entry name" value="Peptidase_M23"/>
    <property type="match status" value="1"/>
</dbReference>
<accession>A0A2Z4Y1P2</accession>
<dbReference type="SUPFAM" id="SSF51261">
    <property type="entry name" value="Duplicated hybrid motif"/>
    <property type="match status" value="1"/>
</dbReference>
<evidence type="ECO:0000313" key="2">
    <source>
        <dbReference type="EMBL" id="AXA34788.1"/>
    </source>
</evidence>
<organism evidence="2 3">
    <name type="scientific">Sumerlaea chitinivorans</name>
    <dbReference type="NCBI Taxonomy" id="2250252"/>
    <lineage>
        <taxon>Bacteria</taxon>
        <taxon>Candidatus Sumerlaeota</taxon>
        <taxon>Candidatus Sumerlaeia</taxon>
        <taxon>Candidatus Sumerlaeales</taxon>
        <taxon>Candidatus Sumerlaeaceae</taxon>
        <taxon>Candidatus Sumerlaea</taxon>
    </lineage>
</organism>
<proteinExistence type="predicted"/>
<name>A0A2Z4Y1P2_SUMC1</name>
<dbReference type="Gene3D" id="2.60.120.380">
    <property type="match status" value="1"/>
</dbReference>
<evidence type="ECO:0000313" key="3">
    <source>
        <dbReference type="Proteomes" id="UP000262583"/>
    </source>
</evidence>
<reference evidence="2 3" key="1">
    <citation type="submission" date="2018-05" db="EMBL/GenBank/DDBJ databases">
        <title>A metagenomic window into the 2 km-deep terrestrial subsurface aquifer revealed taxonomically and functionally diverse microbial community comprising novel uncultured bacterial lineages.</title>
        <authorList>
            <person name="Kadnikov V.V."/>
            <person name="Mardanov A.V."/>
            <person name="Beletsky A.V."/>
            <person name="Banks D."/>
            <person name="Pimenov N.V."/>
            <person name="Frank Y.A."/>
            <person name="Karnachuk O.V."/>
            <person name="Ravin N.V."/>
        </authorList>
    </citation>
    <scope>NUCLEOTIDE SEQUENCE [LARGE SCALE GENOMIC DNA]</scope>
    <source>
        <strain evidence="2">BY</strain>
    </source>
</reference>
<gene>
    <name evidence="2" type="ORF">BRCON_0011</name>
</gene>
<protein>
    <submittedName>
        <fullName evidence="2">Cell wall endopeptidase, family M23/M37</fullName>
    </submittedName>
</protein>
<dbReference type="EMBL" id="CP030759">
    <property type="protein sequence ID" value="AXA34788.1"/>
    <property type="molecule type" value="Genomic_DNA"/>
</dbReference>
<dbReference type="InterPro" id="IPR050570">
    <property type="entry name" value="Cell_wall_metabolism_enzyme"/>
</dbReference>
<dbReference type="Gene3D" id="2.30.30.40">
    <property type="entry name" value="SH3 Domains"/>
    <property type="match status" value="2"/>
</dbReference>
<dbReference type="GO" id="GO:0004222">
    <property type="term" value="F:metalloendopeptidase activity"/>
    <property type="evidence" value="ECO:0007669"/>
    <property type="project" value="TreeGrafter"/>
</dbReference>
<dbReference type="PANTHER" id="PTHR21666">
    <property type="entry name" value="PEPTIDASE-RELATED"/>
    <property type="match status" value="1"/>
</dbReference>
<dbReference type="InterPro" id="IPR011055">
    <property type="entry name" value="Dup_hybrid_motif"/>
</dbReference>
<sequence length="671" mass="71940">MRHWTRRIGFLLIYFGVAGSGFSAPASSPPPIGWPMSSPNSFPMTAAFDLDSAVGGRADWTGWVLGEPTAGSGHAYDEHSGTDFGMVTGTSLYAVANGTVYALRESVPNDDHSDTGNYLILNHPGIAGRDYRTRYWHLAQNGVIPSSGDSVTKGQLVAYSDNTGNSTGPHLHFGISLLPSDKLTCPFYHGWWENDEFYYGDGYPCLIYLTVNTGPANVREGNSTSYPIITQVPAGARLVATQRNSWYRVMLPMPPAVARESRTPTGALASGYTETGTWADLADKSTVADSASDANRVTLSGLGSRASGFTTVGDSGDVATFAFNAPNQRGYYDIYATWPASANAANVTYRVTDSNGVTSVVVQQVGFFGSSGNGTKTNPYRITTNPYVANHTTVGAPSEWASYSPAGSGISEGGPENLYRFDLLTTSTVFVQVQHSGYPTLDVDIHLLSAPSNTACLQRADWSFTSSELAPGTYYISVDTYQNASRATAYTLTVRFQESTPFPNSWVKLGTFFYDRNAAGSVQILESTVTGKLEPSAPGTVVADAIKIVPRVYRRTGWISNTLVSRIDTGATPVGSVGIRVDATTNYDSDALSDYVEVPIYASPSGTTSNSSAIVGKAVTGQRFVCTGRNGDWYRVELSLGTDSVQGWILGDHLFGYHLDAVSSVEDWSLY</sequence>